<dbReference type="Gene3D" id="3.30.200.20">
    <property type="entry name" value="Phosphorylase Kinase, domain 1"/>
    <property type="match status" value="1"/>
</dbReference>
<dbReference type="GO" id="GO:0005739">
    <property type="term" value="C:mitochondrion"/>
    <property type="evidence" value="ECO:0007669"/>
    <property type="project" value="TreeGrafter"/>
</dbReference>
<dbReference type="PANTHER" id="PTHR36091">
    <property type="entry name" value="ALTERED INHERITANCE OF MITOCHONDRIA PROTEIN 9, MITOCHONDRIAL"/>
    <property type="match status" value="1"/>
</dbReference>
<dbReference type="Gene3D" id="3.90.1200.10">
    <property type="match status" value="1"/>
</dbReference>
<dbReference type="PANTHER" id="PTHR36091:SF2">
    <property type="entry name" value="AMINOGLYCOSIDE PHOSPHOTRANSFERASE DOMAIN-CONTAINING PROTEIN"/>
    <property type="match status" value="1"/>
</dbReference>
<dbReference type="InterPro" id="IPR051035">
    <property type="entry name" value="Mito_inheritance_9"/>
</dbReference>
<dbReference type="AlphaFoldDB" id="A0A5C3PJH7"/>
<evidence type="ECO:0000313" key="2">
    <source>
        <dbReference type="EMBL" id="TFK89945.1"/>
    </source>
</evidence>
<evidence type="ECO:0000313" key="3">
    <source>
        <dbReference type="Proteomes" id="UP000308197"/>
    </source>
</evidence>
<dbReference type="Proteomes" id="UP000308197">
    <property type="component" value="Unassembled WGS sequence"/>
</dbReference>
<dbReference type="InParanoid" id="A0A5C3PJH7"/>
<dbReference type="SUPFAM" id="SSF56112">
    <property type="entry name" value="Protein kinase-like (PK-like)"/>
    <property type="match status" value="1"/>
</dbReference>
<dbReference type="Pfam" id="PF01636">
    <property type="entry name" value="APH"/>
    <property type="match status" value="1"/>
</dbReference>
<name>A0A5C3PJH7_9APHY</name>
<keyword evidence="3" id="KW-1185">Reference proteome</keyword>
<dbReference type="InterPro" id="IPR011009">
    <property type="entry name" value="Kinase-like_dom_sf"/>
</dbReference>
<accession>A0A5C3PJH7</accession>
<evidence type="ECO:0000259" key="1">
    <source>
        <dbReference type="Pfam" id="PF01636"/>
    </source>
</evidence>
<organism evidence="2 3">
    <name type="scientific">Polyporus arcularius HHB13444</name>
    <dbReference type="NCBI Taxonomy" id="1314778"/>
    <lineage>
        <taxon>Eukaryota</taxon>
        <taxon>Fungi</taxon>
        <taxon>Dikarya</taxon>
        <taxon>Basidiomycota</taxon>
        <taxon>Agaricomycotina</taxon>
        <taxon>Agaricomycetes</taxon>
        <taxon>Polyporales</taxon>
        <taxon>Polyporaceae</taxon>
        <taxon>Polyporus</taxon>
    </lineage>
</organism>
<protein>
    <recommendedName>
        <fullName evidence="1">Aminoglycoside phosphotransferase domain-containing protein</fullName>
    </recommendedName>
</protein>
<feature type="domain" description="Aminoglycoside phosphotransferase" evidence="1">
    <location>
        <begin position="97"/>
        <end position="373"/>
    </location>
</feature>
<dbReference type="EMBL" id="ML211060">
    <property type="protein sequence ID" value="TFK89945.1"/>
    <property type="molecule type" value="Genomic_DNA"/>
</dbReference>
<dbReference type="InterPro" id="IPR002575">
    <property type="entry name" value="Aminoglycoside_PTrfase"/>
</dbReference>
<proteinExistence type="predicted"/>
<sequence length="572" mass="64434">MLRLHLLCRHHHMLRRAVQLVSRSRAASSVSSPAVLAVHGQVTDDPEALRRHTTSRWLYDEQIHLPARYVSFDPQALAREAARVVGAECVRIDKICEGSNNKIYRLNFADGREAIARLPCPLAGPPHLLIASEVATMEFARELLGLPVPKVLAWCSRAESTSVGAEFIIMDVAQGVELDSAWQSLDIGQRMALVKDMAKIQSKFLSLQFAHHGSLYFKADVEGVPHTTDVFADPVASDIPASHRRKYAIGPSVDWELWRGTRKQFDTYRGPWKDCLSLISDTIRCQKAWLARFAKPRLPSDASFLDEEDASPAFHIKVLDQVLSCVPATMPSPELCAPTMWHSDLNRGNIFIDPSTRVVTGLIDWQSTTIGPLYLQANIPRAFVYTGHNIELPSERLGKPRFPENFGSLSRDEKRAVLAEFVDAGTFVWQQNVILEHPLWGAVYRLPKYPLRVNPIHCASRTWTNGLTQLRGLLLRTRDGWAELAGPGTPCPLNFSQEEEDHIRVMMERSDAHEWMVKEVLAHLDTNKHGIVTPQRVDALRELCRDMRAAWDTEEFCGPFPLQPGSRNLYAE</sequence>
<dbReference type="STRING" id="1314778.A0A5C3PJH7"/>
<gene>
    <name evidence="2" type="ORF">K466DRAFT_661180</name>
</gene>
<reference evidence="2 3" key="1">
    <citation type="journal article" date="2019" name="Nat. Ecol. Evol.">
        <title>Megaphylogeny resolves global patterns of mushroom evolution.</title>
        <authorList>
            <person name="Varga T."/>
            <person name="Krizsan K."/>
            <person name="Foldi C."/>
            <person name="Dima B."/>
            <person name="Sanchez-Garcia M."/>
            <person name="Sanchez-Ramirez S."/>
            <person name="Szollosi G.J."/>
            <person name="Szarkandi J.G."/>
            <person name="Papp V."/>
            <person name="Albert L."/>
            <person name="Andreopoulos W."/>
            <person name="Angelini C."/>
            <person name="Antonin V."/>
            <person name="Barry K.W."/>
            <person name="Bougher N.L."/>
            <person name="Buchanan P."/>
            <person name="Buyck B."/>
            <person name="Bense V."/>
            <person name="Catcheside P."/>
            <person name="Chovatia M."/>
            <person name="Cooper J."/>
            <person name="Damon W."/>
            <person name="Desjardin D."/>
            <person name="Finy P."/>
            <person name="Geml J."/>
            <person name="Haridas S."/>
            <person name="Hughes K."/>
            <person name="Justo A."/>
            <person name="Karasinski D."/>
            <person name="Kautmanova I."/>
            <person name="Kiss B."/>
            <person name="Kocsube S."/>
            <person name="Kotiranta H."/>
            <person name="LaButti K.M."/>
            <person name="Lechner B.E."/>
            <person name="Liimatainen K."/>
            <person name="Lipzen A."/>
            <person name="Lukacs Z."/>
            <person name="Mihaltcheva S."/>
            <person name="Morgado L.N."/>
            <person name="Niskanen T."/>
            <person name="Noordeloos M.E."/>
            <person name="Ohm R.A."/>
            <person name="Ortiz-Santana B."/>
            <person name="Ovrebo C."/>
            <person name="Racz N."/>
            <person name="Riley R."/>
            <person name="Savchenko A."/>
            <person name="Shiryaev A."/>
            <person name="Soop K."/>
            <person name="Spirin V."/>
            <person name="Szebenyi C."/>
            <person name="Tomsovsky M."/>
            <person name="Tulloss R.E."/>
            <person name="Uehling J."/>
            <person name="Grigoriev I.V."/>
            <person name="Vagvolgyi C."/>
            <person name="Papp T."/>
            <person name="Martin F.M."/>
            <person name="Miettinen O."/>
            <person name="Hibbett D.S."/>
            <person name="Nagy L.G."/>
        </authorList>
    </citation>
    <scope>NUCLEOTIDE SEQUENCE [LARGE SCALE GENOMIC DNA]</scope>
    <source>
        <strain evidence="2 3">HHB13444</strain>
    </source>
</reference>